<dbReference type="GeneID" id="108680045"/>
<evidence type="ECO:0000313" key="9">
    <source>
        <dbReference type="RefSeq" id="XP_018024300.1"/>
    </source>
</evidence>
<evidence type="ECO:0000259" key="6">
    <source>
        <dbReference type="PROSITE" id="PS50089"/>
    </source>
</evidence>
<protein>
    <submittedName>
        <fullName evidence="9 10">Uncharacterized protein LOC108680045</fullName>
    </submittedName>
</protein>
<dbReference type="PROSITE" id="PS50053">
    <property type="entry name" value="UBIQUITIN_2"/>
    <property type="match status" value="1"/>
</dbReference>
<accession>A0A6A0HB22</accession>
<dbReference type="InterPro" id="IPR017907">
    <property type="entry name" value="Znf_RING_CS"/>
</dbReference>
<evidence type="ECO:0000256" key="1">
    <source>
        <dbReference type="ARBA" id="ARBA00022723"/>
    </source>
</evidence>
<dbReference type="InterPro" id="IPR027370">
    <property type="entry name" value="Znf-RING_euk"/>
</dbReference>
<evidence type="ECO:0000313" key="10">
    <source>
        <dbReference type="RefSeq" id="XP_018024301.1"/>
    </source>
</evidence>
<keyword evidence="8" id="KW-1185">Reference proteome</keyword>
<dbReference type="Pfam" id="PF13639">
    <property type="entry name" value="zf-RING_2"/>
    <property type="match status" value="1"/>
</dbReference>
<reference evidence="7" key="1">
    <citation type="submission" date="2014-08" db="EMBL/GenBank/DDBJ databases">
        <authorList>
            <person name="Murali S."/>
            <person name="Richards S."/>
            <person name="Bandaranaike D."/>
            <person name="Bellair M."/>
            <person name="Blankenburg K."/>
            <person name="Chao H."/>
            <person name="Dinh H."/>
            <person name="Doddapaneni H."/>
            <person name="Dugan-Rocha S."/>
            <person name="Elkadiri S."/>
            <person name="Gnanaolivu R."/>
            <person name="Hughes D."/>
            <person name="Lee S."/>
            <person name="Li M."/>
            <person name="Ming W."/>
            <person name="Munidasa M."/>
            <person name="Muniz J."/>
            <person name="Nguyen L."/>
            <person name="Osuji N."/>
            <person name="Pu L.-L."/>
            <person name="Puazo M."/>
            <person name="Skinner E."/>
            <person name="Qu C."/>
            <person name="Quiroz J."/>
            <person name="Raj R."/>
            <person name="Weissenberger G."/>
            <person name="Xin Y."/>
            <person name="Zou X."/>
            <person name="Han Y."/>
            <person name="Worley K."/>
            <person name="Muzny D."/>
            <person name="Gibbs R."/>
        </authorList>
    </citation>
    <scope>NUCLEOTIDE SEQUENCE</scope>
    <source>
        <strain evidence="7">HAZT.00-mixed</strain>
        <tissue evidence="7">Whole organism</tissue>
    </source>
</reference>
<feature type="domain" description="RING-type" evidence="6">
    <location>
        <begin position="6"/>
        <end position="45"/>
    </location>
</feature>
<evidence type="ECO:0000313" key="8">
    <source>
        <dbReference type="Proteomes" id="UP000694843"/>
    </source>
</evidence>
<dbReference type="OrthoDB" id="1885901at2759"/>
<evidence type="ECO:0000256" key="2">
    <source>
        <dbReference type="ARBA" id="ARBA00022771"/>
    </source>
</evidence>
<evidence type="ECO:0000313" key="7">
    <source>
        <dbReference type="EMBL" id="KAA0202980.1"/>
    </source>
</evidence>
<dbReference type="GO" id="GO:0008270">
    <property type="term" value="F:zinc ion binding"/>
    <property type="evidence" value="ECO:0007669"/>
    <property type="project" value="UniProtKB-KW"/>
</dbReference>
<keyword evidence="3" id="KW-0862">Zinc</keyword>
<feature type="domain" description="RING-type" evidence="6">
    <location>
        <begin position="134"/>
        <end position="176"/>
    </location>
</feature>
<dbReference type="Gene3D" id="3.30.40.10">
    <property type="entry name" value="Zinc/RING finger domain, C3HC4 (zinc finger)"/>
    <property type="match status" value="2"/>
</dbReference>
<dbReference type="PROSITE" id="PS00518">
    <property type="entry name" value="ZF_RING_1"/>
    <property type="match status" value="1"/>
</dbReference>
<feature type="domain" description="Ubiquitin-like" evidence="5">
    <location>
        <begin position="238"/>
        <end position="311"/>
    </location>
</feature>
<dbReference type="SUPFAM" id="SSF57850">
    <property type="entry name" value="RING/U-box"/>
    <property type="match status" value="2"/>
</dbReference>
<proteinExistence type="predicted"/>
<dbReference type="SMART" id="SM00213">
    <property type="entry name" value="UBQ"/>
    <property type="match status" value="1"/>
</dbReference>
<name>A0A6A0HB22_HYAAZ</name>
<dbReference type="InterPro" id="IPR052667">
    <property type="entry name" value="E3_ubiquitin-ligase_RING"/>
</dbReference>
<dbReference type="PANTHER" id="PTHR47156">
    <property type="entry name" value="PROTEIN CBG20824"/>
    <property type="match status" value="1"/>
</dbReference>
<reference evidence="9 10" key="4">
    <citation type="submission" date="2025-04" db="UniProtKB">
        <authorList>
            <consortium name="RefSeq"/>
        </authorList>
    </citation>
    <scope>IDENTIFICATION</scope>
    <source>
        <tissue evidence="9 10">Whole organism</tissue>
    </source>
</reference>
<dbReference type="InterPro" id="IPR029071">
    <property type="entry name" value="Ubiquitin-like_domsf"/>
</dbReference>
<dbReference type="RefSeq" id="XP_018024300.1">
    <property type="nucleotide sequence ID" value="XM_018168811.2"/>
</dbReference>
<evidence type="ECO:0000256" key="3">
    <source>
        <dbReference type="ARBA" id="ARBA00022833"/>
    </source>
</evidence>
<reference evidence="7" key="2">
    <citation type="journal article" date="2018" name="Environ. Sci. Technol.">
        <title>The Toxicogenome of Hyalella azteca: A Model for Sediment Ecotoxicology and Evolutionary Toxicology.</title>
        <authorList>
            <person name="Poynton H.C."/>
            <person name="Hasenbein S."/>
            <person name="Benoit J.B."/>
            <person name="Sepulveda M.S."/>
            <person name="Poelchau M.F."/>
            <person name="Hughes D.S.T."/>
            <person name="Murali S.C."/>
            <person name="Chen S."/>
            <person name="Glastad K.M."/>
            <person name="Goodisman M.A.D."/>
            <person name="Werren J.H."/>
            <person name="Vineis J.H."/>
            <person name="Bowen J.L."/>
            <person name="Friedrich M."/>
            <person name="Jones J."/>
            <person name="Robertson H.M."/>
            <person name="Feyereisen R."/>
            <person name="Mechler-Hickson A."/>
            <person name="Mathers N."/>
            <person name="Lee C.E."/>
            <person name="Colbourne J.K."/>
            <person name="Biales A."/>
            <person name="Johnston J.S."/>
            <person name="Wellborn G.A."/>
            <person name="Rosendale A.J."/>
            <person name="Cridge A.G."/>
            <person name="Munoz-Torres M.C."/>
            <person name="Bain P.A."/>
            <person name="Manny A.R."/>
            <person name="Major K.M."/>
            <person name="Lambert F.N."/>
            <person name="Vulpe C.D."/>
            <person name="Tuck P."/>
            <person name="Blalock B.J."/>
            <person name="Lin Y.Y."/>
            <person name="Smith M.E."/>
            <person name="Ochoa-Acuna H."/>
            <person name="Chen M.M."/>
            <person name="Childers C.P."/>
            <person name="Qu J."/>
            <person name="Dugan S."/>
            <person name="Lee S.L."/>
            <person name="Chao H."/>
            <person name="Dinh H."/>
            <person name="Han Y."/>
            <person name="Doddapaneni H."/>
            <person name="Worley K.C."/>
            <person name="Muzny D.M."/>
            <person name="Gibbs R.A."/>
            <person name="Richards S."/>
        </authorList>
    </citation>
    <scope>NUCLEOTIDE SEQUENCE</scope>
    <source>
        <strain evidence="7">HAZT.00-mixed</strain>
        <tissue evidence="7">Whole organism</tissue>
    </source>
</reference>
<dbReference type="RefSeq" id="XP_018024301.1">
    <property type="nucleotide sequence ID" value="XM_018168812.2"/>
</dbReference>
<dbReference type="Pfam" id="PF00240">
    <property type="entry name" value="ubiquitin"/>
    <property type="match status" value="1"/>
</dbReference>
<dbReference type="PANTHER" id="PTHR47156:SF10">
    <property type="entry name" value="E3 UBIQUITIN-PROTEIN LIGASE TRIM-21-RELATED"/>
    <property type="match status" value="1"/>
</dbReference>
<dbReference type="Gene3D" id="3.10.20.90">
    <property type="entry name" value="Phosphatidylinositol 3-kinase Catalytic Subunit, Chain A, domain 1"/>
    <property type="match status" value="1"/>
</dbReference>
<dbReference type="EMBL" id="JQDR03002632">
    <property type="protein sequence ID" value="KAA0202980.1"/>
    <property type="molecule type" value="Genomic_DNA"/>
</dbReference>
<dbReference type="AlphaFoldDB" id="A0A6A0HB22"/>
<gene>
    <name evidence="9 10" type="primary">LOC108680045</name>
    <name evidence="7" type="ORF">HAZT_HAZT009324</name>
</gene>
<dbReference type="InterPro" id="IPR013083">
    <property type="entry name" value="Znf_RING/FYVE/PHD"/>
</dbReference>
<dbReference type="Proteomes" id="UP000711488">
    <property type="component" value="Unassembled WGS sequence"/>
</dbReference>
<keyword evidence="1" id="KW-0479">Metal-binding</keyword>
<dbReference type="CDD" id="cd01810">
    <property type="entry name" value="Ubl2_ISG15"/>
    <property type="match status" value="1"/>
</dbReference>
<dbReference type="SUPFAM" id="SSF54236">
    <property type="entry name" value="Ubiquitin-like"/>
    <property type="match status" value="1"/>
</dbReference>
<dbReference type="KEGG" id="hazt:108680045"/>
<sequence>MFGSSCPHCKLPYDEKKRKPLLLPCGHASCRNCLSEMEDRDEIRCGEKKCRKSCTDNVSDLPMVYALIPASSGASGQGSSGRTGRDVIPLECSSSMAPIPTGREVVPMDMDDTESLAGSSVSAGNSASSAHPTCGVCMDDYCDANPPRLLTCGHTFCTLCLQDLEKKDNYACPQCRKTRNKGSVPKLPVVQTLIHTKNAKNKVSSRISTAQVMNRAQELQQEHTRRMAASIDSDPKNMELFVQDIRGQTHTFRVNPNAETVLQLRQRLPGRPDDCRYLTFEGRTLENQRYLAEYNVRPQCTIHERGRLSGGEF</sequence>
<keyword evidence="2 4" id="KW-0863">Zinc-finger</keyword>
<dbReference type="Proteomes" id="UP000694843">
    <property type="component" value="Unplaced"/>
</dbReference>
<reference evidence="7" key="3">
    <citation type="submission" date="2019-06" db="EMBL/GenBank/DDBJ databases">
        <authorList>
            <person name="Poynton C."/>
            <person name="Hasenbein S."/>
            <person name="Benoit J.B."/>
            <person name="Sepulveda M.S."/>
            <person name="Poelchau M.F."/>
            <person name="Murali S.C."/>
            <person name="Chen S."/>
            <person name="Glastad K.M."/>
            <person name="Werren J.H."/>
            <person name="Vineis J.H."/>
            <person name="Bowen J.L."/>
            <person name="Friedrich M."/>
            <person name="Jones J."/>
            <person name="Robertson H.M."/>
            <person name="Feyereisen R."/>
            <person name="Mechler-Hickson A."/>
            <person name="Mathers N."/>
            <person name="Lee C.E."/>
            <person name="Colbourne J.K."/>
            <person name="Biales A."/>
            <person name="Johnston J.S."/>
            <person name="Wellborn G.A."/>
            <person name="Rosendale A.J."/>
            <person name="Cridge A.G."/>
            <person name="Munoz-Torres M.C."/>
            <person name="Bain P.A."/>
            <person name="Manny A.R."/>
            <person name="Major K.M."/>
            <person name="Lambert F.N."/>
            <person name="Vulpe C.D."/>
            <person name="Tuck P."/>
            <person name="Blalock B.J."/>
            <person name="Lin Y.-Y."/>
            <person name="Smith M.E."/>
            <person name="Ochoa-Acuna H."/>
            <person name="Chen M.-J.M."/>
            <person name="Childers C.P."/>
            <person name="Qu J."/>
            <person name="Dugan S."/>
            <person name="Lee S.L."/>
            <person name="Chao H."/>
            <person name="Dinh H."/>
            <person name="Han Y."/>
            <person name="Doddapaneni H."/>
            <person name="Worley K.C."/>
            <person name="Muzny D.M."/>
            <person name="Gibbs R.A."/>
            <person name="Richards S."/>
        </authorList>
    </citation>
    <scope>NUCLEOTIDE SEQUENCE</scope>
    <source>
        <strain evidence="7">HAZT.00-mixed</strain>
        <tissue evidence="7">Whole organism</tissue>
    </source>
</reference>
<evidence type="ECO:0000259" key="5">
    <source>
        <dbReference type="PROSITE" id="PS50053"/>
    </source>
</evidence>
<dbReference type="SMART" id="SM00184">
    <property type="entry name" value="RING"/>
    <property type="match status" value="2"/>
</dbReference>
<dbReference type="PROSITE" id="PS50089">
    <property type="entry name" value="ZF_RING_2"/>
    <property type="match status" value="2"/>
</dbReference>
<dbReference type="InterPro" id="IPR001841">
    <property type="entry name" value="Znf_RING"/>
</dbReference>
<organism evidence="7">
    <name type="scientific">Hyalella azteca</name>
    <name type="common">Amphipod</name>
    <dbReference type="NCBI Taxonomy" id="294128"/>
    <lineage>
        <taxon>Eukaryota</taxon>
        <taxon>Metazoa</taxon>
        <taxon>Ecdysozoa</taxon>
        <taxon>Arthropoda</taxon>
        <taxon>Crustacea</taxon>
        <taxon>Multicrustacea</taxon>
        <taxon>Malacostraca</taxon>
        <taxon>Eumalacostraca</taxon>
        <taxon>Peracarida</taxon>
        <taxon>Amphipoda</taxon>
        <taxon>Senticaudata</taxon>
        <taxon>Talitrida</taxon>
        <taxon>Talitroidea</taxon>
        <taxon>Hyalellidae</taxon>
        <taxon>Hyalella</taxon>
    </lineage>
</organism>
<evidence type="ECO:0000256" key="4">
    <source>
        <dbReference type="PROSITE-ProRule" id="PRU00175"/>
    </source>
</evidence>
<dbReference type="Pfam" id="PF13445">
    <property type="entry name" value="zf-RING_UBOX"/>
    <property type="match status" value="1"/>
</dbReference>
<dbReference type="InterPro" id="IPR000626">
    <property type="entry name" value="Ubiquitin-like_dom"/>
</dbReference>